<dbReference type="Proteomes" id="UP000625210">
    <property type="component" value="Unassembled WGS sequence"/>
</dbReference>
<accession>A0A8J2VHY1</accession>
<reference evidence="1" key="1">
    <citation type="journal article" date="2014" name="Int. J. Syst. Evol. Microbiol.">
        <title>Complete genome sequence of Corynebacterium casei LMG S-19264T (=DSM 44701T), isolated from a smear-ripened cheese.</title>
        <authorList>
            <consortium name="US DOE Joint Genome Institute (JGI-PGF)"/>
            <person name="Walter F."/>
            <person name="Albersmeier A."/>
            <person name="Kalinowski J."/>
            <person name="Ruckert C."/>
        </authorList>
    </citation>
    <scope>NUCLEOTIDE SEQUENCE</scope>
    <source>
        <strain evidence="1">CGMCC 1.15179</strain>
    </source>
</reference>
<keyword evidence="2" id="KW-1185">Reference proteome</keyword>
<dbReference type="EMBL" id="BMHQ01000012">
    <property type="protein sequence ID" value="GGE25558.1"/>
    <property type="molecule type" value="Genomic_DNA"/>
</dbReference>
<dbReference type="AlphaFoldDB" id="A0A8J2VHY1"/>
<evidence type="ECO:0000313" key="2">
    <source>
        <dbReference type="Proteomes" id="UP000625210"/>
    </source>
</evidence>
<proteinExistence type="predicted"/>
<comment type="caution">
    <text evidence="1">The sequence shown here is derived from an EMBL/GenBank/DDBJ whole genome shotgun (WGS) entry which is preliminary data.</text>
</comment>
<organism evidence="1 2">
    <name type="scientific">Marinithermofilum abyssi</name>
    <dbReference type="NCBI Taxonomy" id="1571185"/>
    <lineage>
        <taxon>Bacteria</taxon>
        <taxon>Bacillati</taxon>
        <taxon>Bacillota</taxon>
        <taxon>Bacilli</taxon>
        <taxon>Bacillales</taxon>
        <taxon>Thermoactinomycetaceae</taxon>
        <taxon>Marinithermofilum</taxon>
    </lineage>
</organism>
<reference evidence="1" key="2">
    <citation type="submission" date="2020-09" db="EMBL/GenBank/DDBJ databases">
        <authorList>
            <person name="Sun Q."/>
            <person name="Zhou Y."/>
        </authorList>
    </citation>
    <scope>NUCLEOTIDE SEQUENCE</scope>
    <source>
        <strain evidence="1">CGMCC 1.15179</strain>
    </source>
</reference>
<evidence type="ECO:0000313" key="1">
    <source>
        <dbReference type="EMBL" id="GGE25558.1"/>
    </source>
</evidence>
<gene>
    <name evidence="1" type="ORF">GCM10011571_29640</name>
</gene>
<sequence>MGESLHRTTEWRIFLIDFRNYLCNRLDIPDKLLNDQEAKILANKVLKIKPESEVAKKYI</sequence>
<protein>
    <submittedName>
        <fullName evidence="1">Uncharacterized protein</fullName>
    </submittedName>
</protein>
<name>A0A8J2VHY1_9BACL</name>